<dbReference type="OrthoDB" id="6187633at2"/>
<dbReference type="GO" id="GO:0005737">
    <property type="term" value="C:cytoplasm"/>
    <property type="evidence" value="ECO:0007669"/>
    <property type="project" value="TreeGrafter"/>
</dbReference>
<evidence type="ECO:0000256" key="1">
    <source>
        <dbReference type="ARBA" id="ARBA00009986"/>
    </source>
</evidence>
<dbReference type="CDD" id="cd07133">
    <property type="entry name" value="ALDH_CALDH_CalB"/>
    <property type="match status" value="1"/>
</dbReference>
<feature type="active site" evidence="5">
    <location>
        <position position="247"/>
    </location>
</feature>
<dbReference type="FunFam" id="3.40.309.10:FF:000003">
    <property type="entry name" value="Aldehyde dehydrogenase"/>
    <property type="match status" value="1"/>
</dbReference>
<dbReference type="STRING" id="1032488.HMPREF9371_0380"/>
<dbReference type="InterPro" id="IPR029510">
    <property type="entry name" value="Ald_DH_CS_GLU"/>
</dbReference>
<dbReference type="AlphaFoldDB" id="G4CFJ1"/>
<reference evidence="9 10" key="1">
    <citation type="submission" date="2011-05" db="EMBL/GenBank/DDBJ databases">
        <authorList>
            <person name="Muzny D."/>
            <person name="Qin X."/>
            <person name="Deng J."/>
            <person name="Jiang H."/>
            <person name="Liu Y."/>
            <person name="Qu J."/>
            <person name="Song X.-Z."/>
            <person name="Zhang L."/>
            <person name="Thornton R."/>
            <person name="Coyle M."/>
            <person name="Francisco L."/>
            <person name="Jackson L."/>
            <person name="Javaid M."/>
            <person name="Korchina V."/>
            <person name="Kovar C."/>
            <person name="Mata R."/>
            <person name="Mathew T."/>
            <person name="Ngo R."/>
            <person name="Nguyen L."/>
            <person name="Nguyen N."/>
            <person name="Okwuonu G."/>
            <person name="Ongeri F."/>
            <person name="Pham C."/>
            <person name="Simmons D."/>
            <person name="Wilczek-Boney K."/>
            <person name="Hale W."/>
            <person name="Jakkamsetti A."/>
            <person name="Pham P."/>
            <person name="Ruth R."/>
            <person name="San Lucas F."/>
            <person name="Warren J."/>
            <person name="Zhang J."/>
            <person name="Zhao Z."/>
            <person name="Zhou C."/>
            <person name="Zhu D."/>
            <person name="Lee S."/>
            <person name="Bess C."/>
            <person name="Blankenburg K."/>
            <person name="Forbes L."/>
            <person name="Fu Q."/>
            <person name="Gubbala S."/>
            <person name="Hirani K."/>
            <person name="Jayaseelan J.C."/>
            <person name="Lara F."/>
            <person name="Munidasa M."/>
            <person name="Palculict T."/>
            <person name="Patil S."/>
            <person name="Pu L.-L."/>
            <person name="Saada N."/>
            <person name="Tang L."/>
            <person name="Weissenberger G."/>
            <person name="Zhu Y."/>
            <person name="Hemphill L."/>
            <person name="Shang Y."/>
            <person name="Youmans B."/>
            <person name="Ayvaz T."/>
            <person name="Ross M."/>
            <person name="Santibanez J."/>
            <person name="Aqrawi P."/>
            <person name="Gross S."/>
            <person name="Joshi V."/>
            <person name="Fowler G."/>
            <person name="Nazareth L."/>
            <person name="Reid J."/>
            <person name="Worley K."/>
            <person name="Petrosino J."/>
            <person name="Highlander S."/>
            <person name="Gibbs R."/>
        </authorList>
    </citation>
    <scope>NUCLEOTIDE SEQUENCE [LARGE SCALE GENOMIC DNA]</scope>
    <source>
        <strain evidence="9 10">871</strain>
    </source>
</reference>
<dbReference type="GO" id="GO:0004029">
    <property type="term" value="F:aldehyde dehydrogenase (NAD+) activity"/>
    <property type="evidence" value="ECO:0007669"/>
    <property type="project" value="TreeGrafter"/>
</dbReference>
<proteinExistence type="inferred from homology"/>
<name>G4CFJ1_9NEIS</name>
<dbReference type="GO" id="GO:0006081">
    <property type="term" value="P:aldehyde metabolic process"/>
    <property type="evidence" value="ECO:0007669"/>
    <property type="project" value="InterPro"/>
</dbReference>
<accession>G4CFJ1</accession>
<keyword evidence="10" id="KW-1185">Reference proteome</keyword>
<dbReference type="PIRSF" id="PIRSF036492">
    <property type="entry name" value="ALDH"/>
    <property type="match status" value="1"/>
</dbReference>
<feature type="domain" description="Aldehyde dehydrogenase" evidence="8">
    <location>
        <begin position="12"/>
        <end position="437"/>
    </location>
</feature>
<evidence type="ECO:0000256" key="3">
    <source>
        <dbReference type="ARBA" id="ARBA00023027"/>
    </source>
</evidence>
<keyword evidence="3" id="KW-0520">NAD</keyword>
<comment type="caution">
    <text evidence="9">The sequence shown here is derived from an EMBL/GenBank/DDBJ whole genome shotgun (WGS) entry which is preliminary data.</text>
</comment>
<evidence type="ECO:0000256" key="7">
    <source>
        <dbReference type="RuleBase" id="RU003345"/>
    </source>
</evidence>
<dbReference type="EMBL" id="AGAY01000013">
    <property type="protein sequence ID" value="EGY53455.1"/>
    <property type="molecule type" value="Genomic_DNA"/>
</dbReference>
<dbReference type="InterPro" id="IPR012394">
    <property type="entry name" value="Aldehyde_DH_NAD(P)"/>
</dbReference>
<evidence type="ECO:0000256" key="5">
    <source>
        <dbReference type="PIRSR" id="PIRSR036492-1"/>
    </source>
</evidence>
<dbReference type="InterPro" id="IPR016162">
    <property type="entry name" value="Ald_DH_N"/>
</dbReference>
<dbReference type="PATRIC" id="fig|1032488.3.peg.353"/>
<dbReference type="InterPro" id="IPR016161">
    <property type="entry name" value="Ald_DH/histidinol_DH"/>
</dbReference>
<sequence>MPPENLSALFDRLRRAADAQTEVPWPLRQDRLQRLAKMLREQRLAIAEAIDADFSGRSRHETDLLELFPSLAGIRHALKHGKKWMRPRKVATEWYFWPGKSRILPQPLGLVGIVSPWNYPLYLVAGPLTGAFAAGNRAMVKVSEFTPAFARWLADAAPRYFAEDELAVVCGGADTAAAFTALPFDHLLFTGSTEIGKKVMRAAAEHLTPLTLELGGKSPTLLLEDADIRAAAARVMSGKLVNAGQTCIAPDYVLLPEAAKAEFTAAAKQWVAAHYPQLADNPDYSRIINPDQHQRLTGYLKQAQQGGAQVMALGASAEGENGTTLLPPYLVWDAPEDCRLMQEEIFGPLLPLVGYQSLDDALAYIRARPRPLALYVFGRNPKEIERVLRQSVAGGVTVNDTLLHIAQDNLPFGGVGPSGMGAYHGQAGFDTFSHLKPVFYQARFNSMGLLAPPYGRVFRLLLKVLLR</sequence>
<comment type="similarity">
    <text evidence="1 4 7">Belongs to the aldehyde dehydrogenase family.</text>
</comment>
<protein>
    <recommendedName>
        <fullName evidence="4">Aldehyde dehydrogenase</fullName>
    </recommendedName>
</protein>
<keyword evidence="2 4" id="KW-0560">Oxidoreductase</keyword>
<dbReference type="PANTHER" id="PTHR43570:SF20">
    <property type="entry name" value="ALDEHYDE DEHYDROGENASE ALDX-RELATED"/>
    <property type="match status" value="1"/>
</dbReference>
<dbReference type="InterPro" id="IPR015590">
    <property type="entry name" value="Aldehyde_DH_dom"/>
</dbReference>
<evidence type="ECO:0000259" key="8">
    <source>
        <dbReference type="Pfam" id="PF00171"/>
    </source>
</evidence>
<dbReference type="InterPro" id="IPR016163">
    <property type="entry name" value="Ald_DH_C"/>
</dbReference>
<gene>
    <name evidence="9" type="primary">calB</name>
    <name evidence="9" type="ORF">HMPREF9371_0380</name>
</gene>
<organism evidence="9 10">
    <name type="scientific">Neisseria shayeganii 871</name>
    <dbReference type="NCBI Taxonomy" id="1032488"/>
    <lineage>
        <taxon>Bacteria</taxon>
        <taxon>Pseudomonadati</taxon>
        <taxon>Pseudomonadota</taxon>
        <taxon>Betaproteobacteria</taxon>
        <taxon>Neisseriales</taxon>
        <taxon>Neisseriaceae</taxon>
        <taxon>Neisseria</taxon>
    </lineage>
</organism>
<dbReference type="SUPFAM" id="SSF53720">
    <property type="entry name" value="ALDH-like"/>
    <property type="match status" value="1"/>
</dbReference>
<dbReference type="PROSITE" id="PS00687">
    <property type="entry name" value="ALDEHYDE_DEHYDR_GLU"/>
    <property type="match status" value="1"/>
</dbReference>
<dbReference type="Pfam" id="PF00171">
    <property type="entry name" value="Aldedh"/>
    <property type="match status" value="1"/>
</dbReference>
<evidence type="ECO:0000256" key="2">
    <source>
        <dbReference type="ARBA" id="ARBA00023002"/>
    </source>
</evidence>
<evidence type="ECO:0000313" key="10">
    <source>
        <dbReference type="Proteomes" id="UP000003019"/>
    </source>
</evidence>
<evidence type="ECO:0000313" key="9">
    <source>
        <dbReference type="EMBL" id="EGY53455.1"/>
    </source>
</evidence>
<dbReference type="InterPro" id="IPR016160">
    <property type="entry name" value="Ald_DH_CS_CYS"/>
</dbReference>
<dbReference type="Gene3D" id="3.40.309.10">
    <property type="entry name" value="Aldehyde Dehydrogenase, Chain A, domain 2"/>
    <property type="match status" value="1"/>
</dbReference>
<evidence type="ECO:0000256" key="6">
    <source>
        <dbReference type="PROSITE-ProRule" id="PRU10007"/>
    </source>
</evidence>
<feature type="active site" evidence="5 6">
    <location>
        <position position="213"/>
    </location>
</feature>
<dbReference type="Proteomes" id="UP000003019">
    <property type="component" value="Unassembled WGS sequence"/>
</dbReference>
<dbReference type="PANTHER" id="PTHR43570">
    <property type="entry name" value="ALDEHYDE DEHYDROGENASE"/>
    <property type="match status" value="1"/>
</dbReference>
<dbReference type="RefSeq" id="WP_009118074.1">
    <property type="nucleotide sequence ID" value="NZ_JH164926.1"/>
</dbReference>
<dbReference type="HOGENOM" id="CLU_005391_3_6_4"/>
<evidence type="ECO:0000256" key="4">
    <source>
        <dbReference type="PIRNR" id="PIRNR036492"/>
    </source>
</evidence>
<dbReference type="PROSITE" id="PS00070">
    <property type="entry name" value="ALDEHYDE_DEHYDR_CYS"/>
    <property type="match status" value="1"/>
</dbReference>
<dbReference type="Gene3D" id="3.40.605.10">
    <property type="entry name" value="Aldehyde Dehydrogenase, Chain A, domain 1"/>
    <property type="match status" value="1"/>
</dbReference>